<comment type="caution">
    <text evidence="3">The sequence shown here is derived from an EMBL/GenBank/DDBJ whole genome shotgun (WGS) entry which is preliminary data.</text>
</comment>
<dbReference type="SUPFAM" id="SSF46565">
    <property type="entry name" value="Chaperone J-domain"/>
    <property type="match status" value="1"/>
</dbReference>
<accession>A0A0F9CJK6</accession>
<dbReference type="GO" id="GO:0005737">
    <property type="term" value="C:cytoplasm"/>
    <property type="evidence" value="ECO:0007669"/>
    <property type="project" value="TreeGrafter"/>
</dbReference>
<dbReference type="EMBL" id="LAZR01043939">
    <property type="protein sequence ID" value="KKL05881.1"/>
    <property type="molecule type" value="Genomic_DNA"/>
</dbReference>
<dbReference type="AlphaFoldDB" id="A0A0F9CJK6"/>
<evidence type="ECO:0000313" key="3">
    <source>
        <dbReference type="EMBL" id="KKL05881.1"/>
    </source>
</evidence>
<dbReference type="SMART" id="SM00271">
    <property type="entry name" value="DnaJ"/>
    <property type="match status" value="1"/>
</dbReference>
<feature type="non-terminal residue" evidence="3">
    <location>
        <position position="105"/>
    </location>
</feature>
<sequence>MKKKDEFGHYFEVLGLSPEADLLDIQNAYRKLVLKYHPDVNHETTAPERFREVVAAYSALIERWQARLETTSEELFEKVKEDPVIKEMTFEELEKRLKYSSSSLM</sequence>
<feature type="domain" description="J" evidence="2">
    <location>
        <begin position="9"/>
        <end position="80"/>
    </location>
</feature>
<dbReference type="InterPro" id="IPR036869">
    <property type="entry name" value="J_dom_sf"/>
</dbReference>
<keyword evidence="1" id="KW-0143">Chaperone</keyword>
<dbReference type="PANTHER" id="PTHR43096:SF52">
    <property type="entry name" value="DNAJ HOMOLOG 1, MITOCHONDRIAL-RELATED"/>
    <property type="match status" value="1"/>
</dbReference>
<reference evidence="3" key="1">
    <citation type="journal article" date="2015" name="Nature">
        <title>Complex archaea that bridge the gap between prokaryotes and eukaryotes.</title>
        <authorList>
            <person name="Spang A."/>
            <person name="Saw J.H."/>
            <person name="Jorgensen S.L."/>
            <person name="Zaremba-Niedzwiedzka K."/>
            <person name="Martijn J."/>
            <person name="Lind A.E."/>
            <person name="van Eijk R."/>
            <person name="Schleper C."/>
            <person name="Guy L."/>
            <person name="Ettema T.J."/>
        </authorList>
    </citation>
    <scope>NUCLEOTIDE SEQUENCE</scope>
</reference>
<name>A0A0F9CJK6_9ZZZZ</name>
<organism evidence="3">
    <name type="scientific">marine sediment metagenome</name>
    <dbReference type="NCBI Taxonomy" id="412755"/>
    <lineage>
        <taxon>unclassified sequences</taxon>
        <taxon>metagenomes</taxon>
        <taxon>ecological metagenomes</taxon>
    </lineage>
</organism>
<dbReference type="GO" id="GO:0042026">
    <property type="term" value="P:protein refolding"/>
    <property type="evidence" value="ECO:0007669"/>
    <property type="project" value="TreeGrafter"/>
</dbReference>
<protein>
    <recommendedName>
        <fullName evidence="2">J domain-containing protein</fullName>
    </recommendedName>
</protein>
<dbReference type="InterPro" id="IPR001623">
    <property type="entry name" value="DnaJ_domain"/>
</dbReference>
<evidence type="ECO:0000259" key="2">
    <source>
        <dbReference type="PROSITE" id="PS50076"/>
    </source>
</evidence>
<proteinExistence type="predicted"/>
<dbReference type="PROSITE" id="PS50076">
    <property type="entry name" value="DNAJ_2"/>
    <property type="match status" value="1"/>
</dbReference>
<dbReference type="PRINTS" id="PR00625">
    <property type="entry name" value="JDOMAIN"/>
</dbReference>
<dbReference type="PANTHER" id="PTHR43096">
    <property type="entry name" value="DNAJ HOMOLOG 1, MITOCHONDRIAL-RELATED"/>
    <property type="match status" value="1"/>
</dbReference>
<dbReference type="Pfam" id="PF00226">
    <property type="entry name" value="DnaJ"/>
    <property type="match status" value="1"/>
</dbReference>
<dbReference type="Gene3D" id="1.10.287.110">
    <property type="entry name" value="DnaJ domain"/>
    <property type="match status" value="1"/>
</dbReference>
<evidence type="ECO:0000256" key="1">
    <source>
        <dbReference type="ARBA" id="ARBA00023186"/>
    </source>
</evidence>
<dbReference type="CDD" id="cd06257">
    <property type="entry name" value="DnaJ"/>
    <property type="match status" value="1"/>
</dbReference>
<gene>
    <name evidence="3" type="ORF">LCGC14_2601580</name>
</gene>
<dbReference type="GO" id="GO:0051082">
    <property type="term" value="F:unfolded protein binding"/>
    <property type="evidence" value="ECO:0007669"/>
    <property type="project" value="TreeGrafter"/>
</dbReference>